<dbReference type="GO" id="GO:0008168">
    <property type="term" value="F:methyltransferase activity"/>
    <property type="evidence" value="ECO:0007669"/>
    <property type="project" value="UniProtKB-KW"/>
</dbReference>
<accession>A0A4R3KJF8</accession>
<proteinExistence type="predicted"/>
<evidence type="ECO:0000313" key="3">
    <source>
        <dbReference type="Proteomes" id="UP000295788"/>
    </source>
</evidence>
<dbReference type="OrthoDB" id="9784101at2"/>
<keyword evidence="2" id="KW-0830">Ubiquinone</keyword>
<keyword evidence="2" id="KW-0808">Transferase</keyword>
<evidence type="ECO:0000313" key="2">
    <source>
        <dbReference type="EMBL" id="TCS83514.1"/>
    </source>
</evidence>
<dbReference type="InterPro" id="IPR029063">
    <property type="entry name" value="SAM-dependent_MTases_sf"/>
</dbReference>
<dbReference type="PANTHER" id="PTHR43591:SF24">
    <property type="entry name" value="2-METHOXY-6-POLYPRENYL-1,4-BENZOQUINOL METHYLASE, MITOCHONDRIAL"/>
    <property type="match status" value="1"/>
</dbReference>
<dbReference type="AlphaFoldDB" id="A0A4R3KJF8"/>
<dbReference type="Gene3D" id="3.40.50.150">
    <property type="entry name" value="Vaccinia Virus protein VP39"/>
    <property type="match status" value="1"/>
</dbReference>
<comment type="caution">
    <text evidence="2">The sequence shown here is derived from an EMBL/GenBank/DDBJ whole genome shotgun (WGS) entry which is preliminary data.</text>
</comment>
<dbReference type="RefSeq" id="WP_132767411.1">
    <property type="nucleotide sequence ID" value="NZ_SMAB01000004.1"/>
</dbReference>
<keyword evidence="2" id="KW-0489">Methyltransferase</keyword>
<protein>
    <submittedName>
        <fullName evidence="2">Ubiquinone/menaquinone biosynthesis C-methylase UbiE</fullName>
    </submittedName>
</protein>
<dbReference type="GO" id="GO:0032259">
    <property type="term" value="P:methylation"/>
    <property type="evidence" value="ECO:0007669"/>
    <property type="project" value="UniProtKB-KW"/>
</dbReference>
<gene>
    <name evidence="2" type="ORF">EDD72_10460</name>
</gene>
<feature type="domain" description="Methyltransferase" evidence="1">
    <location>
        <begin position="34"/>
        <end position="144"/>
    </location>
</feature>
<sequence>MGHRFDPIHAGKLNNEERRKMLPPDKVLQYLDLKKEDTVLDLGAGTGYFSIPIAKLVKKVISVDVSEEMLDHLKQELEREKIDNIETILHEIETLPFNDRIADKVILSLVLHEVKDLNQTIREIRRVLHPKGKLLVIEWEKKISKSGPPIEERLESFQLKRVLEDNYFQVSLKRINPDQYLLIGELKKD</sequence>
<organism evidence="2 3">
    <name type="scientific">Tepidibacillus fermentans</name>
    <dbReference type="NCBI Taxonomy" id="1281767"/>
    <lineage>
        <taxon>Bacteria</taxon>
        <taxon>Bacillati</taxon>
        <taxon>Bacillota</taxon>
        <taxon>Bacilli</taxon>
        <taxon>Bacillales</taxon>
        <taxon>Bacillaceae</taxon>
        <taxon>Tepidibacillus</taxon>
    </lineage>
</organism>
<reference evidence="2 3" key="1">
    <citation type="submission" date="2019-03" db="EMBL/GenBank/DDBJ databases">
        <title>Genomic Encyclopedia of Type Strains, Phase IV (KMG-IV): sequencing the most valuable type-strain genomes for metagenomic binning, comparative biology and taxonomic classification.</title>
        <authorList>
            <person name="Goeker M."/>
        </authorList>
    </citation>
    <scope>NUCLEOTIDE SEQUENCE [LARGE SCALE GENOMIC DNA]</scope>
    <source>
        <strain evidence="2 3">DSM 23802</strain>
    </source>
</reference>
<dbReference type="CDD" id="cd02440">
    <property type="entry name" value="AdoMet_MTases"/>
    <property type="match status" value="1"/>
</dbReference>
<keyword evidence="3" id="KW-1185">Reference proteome</keyword>
<evidence type="ECO:0000259" key="1">
    <source>
        <dbReference type="Pfam" id="PF13847"/>
    </source>
</evidence>
<dbReference type="Proteomes" id="UP000295788">
    <property type="component" value="Unassembled WGS sequence"/>
</dbReference>
<dbReference type="PANTHER" id="PTHR43591">
    <property type="entry name" value="METHYLTRANSFERASE"/>
    <property type="match status" value="1"/>
</dbReference>
<name>A0A4R3KJF8_9BACI</name>
<dbReference type="Pfam" id="PF13847">
    <property type="entry name" value="Methyltransf_31"/>
    <property type="match status" value="1"/>
</dbReference>
<dbReference type="InterPro" id="IPR025714">
    <property type="entry name" value="Methyltranfer_dom"/>
</dbReference>
<dbReference type="SUPFAM" id="SSF53335">
    <property type="entry name" value="S-adenosyl-L-methionine-dependent methyltransferases"/>
    <property type="match status" value="1"/>
</dbReference>
<dbReference type="EMBL" id="SMAB01000004">
    <property type="protein sequence ID" value="TCS83514.1"/>
    <property type="molecule type" value="Genomic_DNA"/>
</dbReference>